<protein>
    <submittedName>
        <fullName evidence="3">Uncharacterized protein</fullName>
    </submittedName>
</protein>
<dbReference type="RefSeq" id="WP_169454898.1">
    <property type="nucleotide sequence ID" value="NZ_CP051774.1"/>
</dbReference>
<name>A0A858RHY6_9BACT</name>
<accession>A0A858RHY6</accession>
<organism evidence="3 4">
    <name type="scientific">Luteolibacter luteus</name>
    <dbReference type="NCBI Taxonomy" id="2728835"/>
    <lineage>
        <taxon>Bacteria</taxon>
        <taxon>Pseudomonadati</taxon>
        <taxon>Verrucomicrobiota</taxon>
        <taxon>Verrucomicrobiia</taxon>
        <taxon>Verrucomicrobiales</taxon>
        <taxon>Verrucomicrobiaceae</taxon>
        <taxon>Luteolibacter</taxon>
    </lineage>
</organism>
<dbReference type="AlphaFoldDB" id="A0A858RHY6"/>
<dbReference type="Proteomes" id="UP000501812">
    <property type="component" value="Chromosome"/>
</dbReference>
<dbReference type="EMBL" id="CP051774">
    <property type="protein sequence ID" value="QJE96497.1"/>
    <property type="molecule type" value="Genomic_DNA"/>
</dbReference>
<keyword evidence="4" id="KW-1185">Reference proteome</keyword>
<keyword evidence="2" id="KW-0732">Signal</keyword>
<evidence type="ECO:0000256" key="1">
    <source>
        <dbReference type="SAM" id="MobiDB-lite"/>
    </source>
</evidence>
<dbReference type="KEGG" id="luo:HHL09_12120"/>
<feature type="signal peptide" evidence="2">
    <location>
        <begin position="1"/>
        <end position="17"/>
    </location>
</feature>
<feature type="chain" id="PRO_5032793047" evidence="2">
    <location>
        <begin position="18"/>
        <end position="579"/>
    </location>
</feature>
<evidence type="ECO:0000313" key="4">
    <source>
        <dbReference type="Proteomes" id="UP000501812"/>
    </source>
</evidence>
<reference evidence="3 4" key="1">
    <citation type="submission" date="2020-04" db="EMBL/GenBank/DDBJ databases">
        <title>Luteolibacter sp. G-1-1-1 isolated from soil.</title>
        <authorList>
            <person name="Dahal R.H."/>
        </authorList>
    </citation>
    <scope>NUCLEOTIDE SEQUENCE [LARGE SCALE GENOMIC DNA]</scope>
    <source>
        <strain evidence="3 4">G-1-1-1</strain>
    </source>
</reference>
<proteinExistence type="predicted"/>
<sequence length="579" mass="62984">MRWLAFAFLAFVAVVHAEFVPPAEGPVPFRRDRLPVDVDTISTLSRQVTVLAGANLPENETGLRAVAQMTGLALALDPANREARDLIGKLREGGQPDEADEKELERSCSRVWQILGWLEMPEAGADGQALAACLGDVMVFADPDHPKAKLRREKGEQGAWDGWIAPADSFKKKEAEPEEPEPEPMVKKPILPAVELADPSVPVPLWGVNRETKAPRFGIVNVNAKVIAGSESGKLEIKWGLEHPGDALQASTRGLAYVISKRFAGLQGGVEASFKWDEMSSYAPDRNGGVLSGTGAVLLDAAMTGKQPAAMAFAVVGEDGTLHLPPGFWASLRELSALKGTERLVLPAKAEDFLSALLVMDDAAFFMDHEVLLASTVEELCDLASASPKPGVAETLAGFGEIQKVGRGKSVGAFVAHPSTQVRLNRLAASMPQHASARFLALQGAGNRPRFLQRAILAREIRDAIQPIAKLNEPSTEKLLSKELDEVHETSRKKLDQLFSLIEIRDRDLHRAAVSVADNVRTLARTLDKQDRDYPYELRMKQVEMHHAVWAEYLKVLRLLTDTAGDGSEFQIPKPLAGS</sequence>
<gene>
    <name evidence="3" type="ORF">HHL09_12120</name>
</gene>
<evidence type="ECO:0000256" key="2">
    <source>
        <dbReference type="SAM" id="SignalP"/>
    </source>
</evidence>
<feature type="region of interest" description="Disordered" evidence="1">
    <location>
        <begin position="163"/>
        <end position="185"/>
    </location>
</feature>
<evidence type="ECO:0000313" key="3">
    <source>
        <dbReference type="EMBL" id="QJE96497.1"/>
    </source>
</evidence>